<proteinExistence type="predicted"/>
<dbReference type="AlphaFoldDB" id="A0A521FQ44"/>
<accession>A0A521FQ44</accession>
<name>A0A521FQ44_9SPHI</name>
<dbReference type="RefSeq" id="WP_246101759.1">
    <property type="nucleotide sequence ID" value="NZ_CBCSJO010000015.1"/>
</dbReference>
<protein>
    <submittedName>
        <fullName evidence="1">Uncharacterized protein</fullName>
    </submittedName>
</protein>
<evidence type="ECO:0000313" key="2">
    <source>
        <dbReference type="Proteomes" id="UP000320300"/>
    </source>
</evidence>
<sequence length="62" mass="7094">MESISTFYKEENDYLYRKGEEKKSHAVVENLILKLGLSDEEAADVAEVDVAYVTKVRAELKK</sequence>
<evidence type="ECO:0000313" key="1">
    <source>
        <dbReference type="EMBL" id="SMO98357.1"/>
    </source>
</evidence>
<gene>
    <name evidence="1" type="ORF">SAMN06265348_11674</name>
</gene>
<organism evidence="1 2">
    <name type="scientific">Pedobacter westerhofensis</name>
    <dbReference type="NCBI Taxonomy" id="425512"/>
    <lineage>
        <taxon>Bacteria</taxon>
        <taxon>Pseudomonadati</taxon>
        <taxon>Bacteroidota</taxon>
        <taxon>Sphingobacteriia</taxon>
        <taxon>Sphingobacteriales</taxon>
        <taxon>Sphingobacteriaceae</taxon>
        <taxon>Pedobacter</taxon>
    </lineage>
</organism>
<keyword evidence="2" id="KW-1185">Reference proteome</keyword>
<dbReference type="EMBL" id="FXTN01000016">
    <property type="protein sequence ID" value="SMO98357.1"/>
    <property type="molecule type" value="Genomic_DNA"/>
</dbReference>
<reference evidence="1 2" key="1">
    <citation type="submission" date="2017-05" db="EMBL/GenBank/DDBJ databases">
        <authorList>
            <person name="Varghese N."/>
            <person name="Submissions S."/>
        </authorList>
    </citation>
    <scope>NUCLEOTIDE SEQUENCE [LARGE SCALE GENOMIC DNA]</scope>
    <source>
        <strain evidence="1 2">DSM 19036</strain>
    </source>
</reference>
<dbReference type="Proteomes" id="UP000320300">
    <property type="component" value="Unassembled WGS sequence"/>
</dbReference>